<dbReference type="AlphaFoldDB" id="A0A9W7CTM5"/>
<evidence type="ECO:0000313" key="3">
    <source>
        <dbReference type="Proteomes" id="UP001165121"/>
    </source>
</evidence>
<evidence type="ECO:0000313" key="2">
    <source>
        <dbReference type="EMBL" id="GMF41334.1"/>
    </source>
</evidence>
<dbReference type="OrthoDB" id="128440at2759"/>
<organism evidence="2 3">
    <name type="scientific">Phytophthora fragariaefolia</name>
    <dbReference type="NCBI Taxonomy" id="1490495"/>
    <lineage>
        <taxon>Eukaryota</taxon>
        <taxon>Sar</taxon>
        <taxon>Stramenopiles</taxon>
        <taxon>Oomycota</taxon>
        <taxon>Peronosporomycetes</taxon>
        <taxon>Peronosporales</taxon>
        <taxon>Peronosporaceae</taxon>
        <taxon>Phytophthora</taxon>
    </lineage>
</organism>
<dbReference type="EMBL" id="BSXT01001328">
    <property type="protein sequence ID" value="GMF41334.1"/>
    <property type="molecule type" value="Genomic_DNA"/>
</dbReference>
<comment type="caution">
    <text evidence="2">The sequence shown here is derived from an EMBL/GenBank/DDBJ whole genome shotgun (WGS) entry which is preliminary data.</text>
</comment>
<name>A0A9W7CTM5_9STRA</name>
<reference evidence="2" key="1">
    <citation type="submission" date="2023-04" db="EMBL/GenBank/DDBJ databases">
        <title>Phytophthora fragariaefolia NBRC 109709.</title>
        <authorList>
            <person name="Ichikawa N."/>
            <person name="Sato H."/>
            <person name="Tonouchi N."/>
        </authorList>
    </citation>
    <scope>NUCLEOTIDE SEQUENCE</scope>
    <source>
        <strain evidence="2">NBRC 109709</strain>
    </source>
</reference>
<sequence>MTEASQSQSHPTMSYAGDITNEDKSRFQSDIARGFYAAGLPFRTIEVPRMRKALTSLQPEMERYLPTPKALTERLLTKEHEREKATFIARLRDEPTVALVSDGWSSVSKEIINYIVISPLMRPLLWCTKMTGDDEQTSEYVAKEIRSVINEIHSAVAAMQAARMPRRTLVTGWDVRASVKTATTSKAQPRMMIAGIAAAPARMVSTTSTLFRMMAVRGDFHAHVKFIDNLFLVHLNLRKSACIDGINAFREVH</sequence>
<protein>
    <submittedName>
        <fullName evidence="2">Unnamed protein product</fullName>
    </submittedName>
</protein>
<accession>A0A9W7CTM5</accession>
<dbReference type="Proteomes" id="UP001165121">
    <property type="component" value="Unassembled WGS sequence"/>
</dbReference>
<feature type="compositionally biased region" description="Polar residues" evidence="1">
    <location>
        <begin position="1"/>
        <end position="12"/>
    </location>
</feature>
<evidence type="ECO:0000256" key="1">
    <source>
        <dbReference type="SAM" id="MobiDB-lite"/>
    </source>
</evidence>
<proteinExistence type="predicted"/>
<gene>
    <name evidence="2" type="ORF">Pfra01_001304000</name>
</gene>
<feature type="region of interest" description="Disordered" evidence="1">
    <location>
        <begin position="1"/>
        <end position="20"/>
    </location>
</feature>
<keyword evidence="3" id="KW-1185">Reference proteome</keyword>